<dbReference type="Proteomes" id="UP000053745">
    <property type="component" value="Unassembled WGS sequence"/>
</dbReference>
<gene>
    <name evidence="1" type="ORF">N323_11813</name>
</gene>
<proteinExistence type="predicted"/>
<reference evidence="1 2" key="1">
    <citation type="submission" date="2014-04" db="EMBL/GenBank/DDBJ databases">
        <title>Genome evolution of avian class.</title>
        <authorList>
            <person name="Zhang G."/>
            <person name="Li C."/>
        </authorList>
    </citation>
    <scope>NUCLEOTIDE SEQUENCE [LARGE SCALE GENOMIC DNA]</scope>
    <source>
        <strain evidence="1">BGI_N323</strain>
    </source>
</reference>
<keyword evidence="2" id="KW-1185">Reference proteome</keyword>
<dbReference type="AlphaFoldDB" id="A0A091LNM1"/>
<evidence type="ECO:0000313" key="2">
    <source>
        <dbReference type="Proteomes" id="UP000053745"/>
    </source>
</evidence>
<accession>A0A091LNM1</accession>
<sequence>KKKKKSVQCLFSFNLMNYKKGTLNTHLSILGASGDIVYPRADLTNSLPPVFSCVHCQQRMPYEKGEG</sequence>
<feature type="non-terminal residue" evidence="1">
    <location>
        <position position="67"/>
    </location>
</feature>
<evidence type="ECO:0000313" key="1">
    <source>
        <dbReference type="EMBL" id="KFP58327.1"/>
    </source>
</evidence>
<dbReference type="EMBL" id="KL332197">
    <property type="protein sequence ID" value="KFP58327.1"/>
    <property type="molecule type" value="Genomic_DNA"/>
</dbReference>
<feature type="non-terminal residue" evidence="1">
    <location>
        <position position="1"/>
    </location>
</feature>
<dbReference type="OrthoDB" id="10302498at2759"/>
<protein>
    <submittedName>
        <fullName evidence="1">Uncharacterized protein</fullName>
    </submittedName>
</protein>
<name>A0A091LNM1_CATAU</name>
<organism evidence="1 2">
    <name type="scientific">Cathartes aura</name>
    <name type="common">Turkey vulture</name>
    <name type="synonym">Vultur aura</name>
    <dbReference type="NCBI Taxonomy" id="43455"/>
    <lineage>
        <taxon>Eukaryota</taxon>
        <taxon>Metazoa</taxon>
        <taxon>Chordata</taxon>
        <taxon>Craniata</taxon>
        <taxon>Vertebrata</taxon>
        <taxon>Euteleostomi</taxon>
        <taxon>Archelosauria</taxon>
        <taxon>Archosauria</taxon>
        <taxon>Dinosauria</taxon>
        <taxon>Saurischia</taxon>
        <taxon>Theropoda</taxon>
        <taxon>Coelurosauria</taxon>
        <taxon>Aves</taxon>
        <taxon>Neognathae</taxon>
        <taxon>Neoaves</taxon>
        <taxon>Telluraves</taxon>
        <taxon>Accipitrimorphae</taxon>
        <taxon>Accipitriformes</taxon>
        <taxon>Cathartidae</taxon>
        <taxon>Cathartes</taxon>
    </lineage>
</organism>